<evidence type="ECO:0000256" key="6">
    <source>
        <dbReference type="ARBA" id="ARBA00022490"/>
    </source>
</evidence>
<gene>
    <name evidence="20" type="ORF">R9X50_00751300</name>
</gene>
<evidence type="ECO:0000256" key="3">
    <source>
        <dbReference type="ARBA" id="ARBA00004496"/>
    </source>
</evidence>
<dbReference type="GO" id="GO:0005634">
    <property type="term" value="C:nucleus"/>
    <property type="evidence" value="ECO:0007669"/>
    <property type="project" value="UniProtKB-SubCell"/>
</dbReference>
<name>A0AAQ3RCS9_9PEZI</name>
<dbReference type="GO" id="GO:0006869">
    <property type="term" value="P:lipid transport"/>
    <property type="evidence" value="ECO:0007669"/>
    <property type="project" value="UniProtKB-KW"/>
</dbReference>
<evidence type="ECO:0000256" key="17">
    <source>
        <dbReference type="SAM" id="MobiDB-lite"/>
    </source>
</evidence>
<dbReference type="Pfam" id="PF08622">
    <property type="entry name" value="Svf1"/>
    <property type="match status" value="1"/>
</dbReference>
<dbReference type="GO" id="GO:0005794">
    <property type="term" value="C:Golgi apparatus"/>
    <property type="evidence" value="ECO:0007669"/>
    <property type="project" value="UniProtKB-SubCell"/>
</dbReference>
<keyword evidence="7" id="KW-0256">Endoplasmic reticulum</keyword>
<dbReference type="Pfam" id="PF17187">
    <property type="entry name" value="Svf1_C"/>
    <property type="match status" value="1"/>
</dbReference>
<keyword evidence="8" id="KW-0333">Golgi apparatus</keyword>
<dbReference type="InterPro" id="IPR051385">
    <property type="entry name" value="Ceramide-binding_SVF1"/>
</dbReference>
<evidence type="ECO:0000259" key="18">
    <source>
        <dbReference type="Pfam" id="PF08622"/>
    </source>
</evidence>
<accession>A0AAQ3RCS9</accession>
<evidence type="ECO:0000256" key="14">
    <source>
        <dbReference type="ARBA" id="ARBA00069547"/>
    </source>
</evidence>
<dbReference type="EMBL" id="CP138592">
    <property type="protein sequence ID" value="WPH04620.1"/>
    <property type="molecule type" value="Genomic_DNA"/>
</dbReference>
<proteinExistence type="inferred from homology"/>
<feature type="compositionally biased region" description="Basic and acidic residues" evidence="17">
    <location>
        <begin position="7"/>
        <end position="16"/>
    </location>
</feature>
<evidence type="ECO:0000256" key="11">
    <source>
        <dbReference type="ARBA" id="ARBA00023242"/>
    </source>
</evidence>
<keyword evidence="21" id="KW-1185">Reference proteome</keyword>
<evidence type="ECO:0000256" key="12">
    <source>
        <dbReference type="ARBA" id="ARBA00046302"/>
    </source>
</evidence>
<evidence type="ECO:0000313" key="20">
    <source>
        <dbReference type="EMBL" id="WPH04620.1"/>
    </source>
</evidence>
<evidence type="ECO:0000256" key="1">
    <source>
        <dbReference type="ARBA" id="ARBA00004123"/>
    </source>
</evidence>
<keyword evidence="10" id="KW-0472">Membrane</keyword>
<dbReference type="Proteomes" id="UP001303373">
    <property type="component" value="Chromosome 13"/>
</dbReference>
<dbReference type="AlphaFoldDB" id="A0AAQ3RCS9"/>
<dbReference type="GO" id="GO:0005789">
    <property type="term" value="C:endoplasmic reticulum membrane"/>
    <property type="evidence" value="ECO:0007669"/>
    <property type="project" value="UniProtKB-SubCell"/>
</dbReference>
<keyword evidence="9" id="KW-0445">Lipid transport</keyword>
<evidence type="ECO:0000256" key="7">
    <source>
        <dbReference type="ARBA" id="ARBA00022824"/>
    </source>
</evidence>
<sequence length="401" mass="44241">MAVLDDPEGHRSDQKTEISTTNSTYTPTMFNWVKQTVGVTEPVYGPTAIQSVAEQTKDTPWTEITRADHAWECMDSTNVECKTFYMTSDDGHIGMVQVIYSNVMGIRTTAQFSTKIFANSSENDPRKEHLWCSDNLSNFSFSADKTNFKADGCSMELSEDGKTYTVKSTINKQSVVNLTFTTLTPGCVVGKDGISNFGTDPEKPWGRMRHAFWPRCKVEGSIMTQQGPVDFTGKGLFIHALQGMKPHFAAAKWNFCDFQSPTYSAILMEFTTPPSYGETSVAVGCIATDDGIIFAGASPVTKVEHTEVKGDADNDWPEPGAIKFSWEGADVKAELAGNLTRVDRVDVMGELPKFVKQIVAGAAGTKPYIYQYTPKLVIKVKNGSEEKEEEGQLFMESTFIS</sequence>
<dbReference type="SUPFAM" id="SSF159245">
    <property type="entry name" value="AttH-like"/>
    <property type="match status" value="1"/>
</dbReference>
<dbReference type="InterPro" id="IPR023374">
    <property type="entry name" value="AttH-like_dom_sf"/>
</dbReference>
<dbReference type="FunFam" id="2.40.370.10:FF:000001">
    <property type="entry name" value="Survival factor 1"/>
    <property type="match status" value="1"/>
</dbReference>
<feature type="region of interest" description="Disordered" evidence="17">
    <location>
        <begin position="1"/>
        <end position="22"/>
    </location>
</feature>
<feature type="domain" description="Svf1-like N-terminal" evidence="18">
    <location>
        <begin position="79"/>
        <end position="242"/>
    </location>
</feature>
<evidence type="ECO:0000256" key="5">
    <source>
        <dbReference type="ARBA" id="ARBA00022448"/>
    </source>
</evidence>
<reference evidence="20 21" key="1">
    <citation type="submission" date="2023-11" db="EMBL/GenBank/DDBJ databases">
        <title>An acidophilic fungus is an integral part of prey digestion in a carnivorous sundew plant.</title>
        <authorList>
            <person name="Tsai I.J."/>
        </authorList>
    </citation>
    <scope>NUCLEOTIDE SEQUENCE [LARGE SCALE GENOMIC DNA]</scope>
    <source>
        <strain evidence="20">169a</strain>
    </source>
</reference>
<evidence type="ECO:0000256" key="8">
    <source>
        <dbReference type="ARBA" id="ARBA00023034"/>
    </source>
</evidence>
<keyword evidence="5" id="KW-0813">Transport</keyword>
<evidence type="ECO:0000313" key="21">
    <source>
        <dbReference type="Proteomes" id="UP001303373"/>
    </source>
</evidence>
<keyword evidence="11" id="KW-0539">Nucleus</keyword>
<comment type="similarity">
    <text evidence="4">Belongs to the SVF1 family.</text>
</comment>
<evidence type="ECO:0000256" key="2">
    <source>
        <dbReference type="ARBA" id="ARBA00004406"/>
    </source>
</evidence>
<organism evidence="20 21">
    <name type="scientific">Acrodontium crateriforme</name>
    <dbReference type="NCBI Taxonomy" id="150365"/>
    <lineage>
        <taxon>Eukaryota</taxon>
        <taxon>Fungi</taxon>
        <taxon>Dikarya</taxon>
        <taxon>Ascomycota</taxon>
        <taxon>Pezizomycotina</taxon>
        <taxon>Dothideomycetes</taxon>
        <taxon>Dothideomycetidae</taxon>
        <taxon>Mycosphaerellales</taxon>
        <taxon>Teratosphaeriaceae</taxon>
        <taxon>Acrodontium</taxon>
    </lineage>
</organism>
<evidence type="ECO:0000256" key="9">
    <source>
        <dbReference type="ARBA" id="ARBA00023055"/>
    </source>
</evidence>
<keyword evidence="6" id="KW-0963">Cytoplasm</keyword>
<evidence type="ECO:0000256" key="15">
    <source>
        <dbReference type="ARBA" id="ARBA00073016"/>
    </source>
</evidence>
<comment type="subcellular location">
    <subcellularLocation>
        <location evidence="3">Cytoplasm</location>
    </subcellularLocation>
    <subcellularLocation>
        <location evidence="2">Endoplasmic reticulum membrane</location>
        <topology evidence="2">Peripheral membrane protein</topology>
    </subcellularLocation>
    <subcellularLocation>
        <location evidence="12">Golgi apparatus</location>
        <location evidence="12">cis-Golgi network membrane</location>
        <topology evidence="12">Peripheral membrane protein</topology>
    </subcellularLocation>
    <subcellularLocation>
        <location evidence="1">Nucleus</location>
    </subcellularLocation>
</comment>
<dbReference type="InterPro" id="IPR033394">
    <property type="entry name" value="Svf1-like_C"/>
</dbReference>
<evidence type="ECO:0000256" key="13">
    <source>
        <dbReference type="ARBA" id="ARBA00058755"/>
    </source>
</evidence>
<dbReference type="PANTHER" id="PTHR47107:SF1">
    <property type="entry name" value="CERAMIDE-BINDING PROTEIN SVF1-RELATED"/>
    <property type="match status" value="1"/>
</dbReference>
<dbReference type="Gene3D" id="2.40.370.10">
    <property type="entry name" value="AttH-like domain"/>
    <property type="match status" value="1"/>
</dbReference>
<dbReference type="PANTHER" id="PTHR47107">
    <property type="entry name" value="SVF1-LIKE PROTEIN YDR222W-RELATED"/>
    <property type="match status" value="1"/>
</dbReference>
<evidence type="ECO:0000259" key="19">
    <source>
        <dbReference type="Pfam" id="PF17187"/>
    </source>
</evidence>
<feature type="domain" description="Svf1-like C-terminal" evidence="19">
    <location>
        <begin position="244"/>
        <end position="401"/>
    </location>
</feature>
<evidence type="ECO:0000256" key="10">
    <source>
        <dbReference type="ARBA" id="ARBA00023136"/>
    </source>
</evidence>
<evidence type="ECO:0000256" key="16">
    <source>
        <dbReference type="ARBA" id="ARBA00081132"/>
    </source>
</evidence>
<dbReference type="GO" id="GO:0006979">
    <property type="term" value="P:response to oxidative stress"/>
    <property type="evidence" value="ECO:0007669"/>
    <property type="project" value="InterPro"/>
</dbReference>
<comment type="function">
    <text evidence="13">Ceramide-binding protein that may transfer ceramides from the endoplasmic reticulum membrane to the cis-Golgi network membrane, and is thereby required for the biosynthesis of complex sphingolipids.</text>
</comment>
<protein>
    <recommendedName>
        <fullName evidence="15">Ceramide-binding protein SVF1</fullName>
    </recommendedName>
    <alternativeName>
        <fullName evidence="14">Ceramide-binding protein svf1</fullName>
    </alternativeName>
    <alternativeName>
        <fullName evidence="16">Survival factor 1</fullName>
    </alternativeName>
</protein>
<dbReference type="InterPro" id="IPR013931">
    <property type="entry name" value="Svf1-like_N"/>
</dbReference>
<evidence type="ECO:0000256" key="4">
    <source>
        <dbReference type="ARBA" id="ARBA00009069"/>
    </source>
</evidence>